<gene>
    <name evidence="2" type="ORF">ADK38_17280</name>
</gene>
<evidence type="ECO:0000256" key="1">
    <source>
        <dbReference type="SAM" id="MobiDB-lite"/>
    </source>
</evidence>
<protein>
    <submittedName>
        <fullName evidence="2">Uncharacterized protein</fullName>
    </submittedName>
</protein>
<organism evidence="2 3">
    <name type="scientific">Streptomyces varsoviensis</name>
    <dbReference type="NCBI Taxonomy" id="67373"/>
    <lineage>
        <taxon>Bacteria</taxon>
        <taxon>Bacillati</taxon>
        <taxon>Actinomycetota</taxon>
        <taxon>Actinomycetes</taxon>
        <taxon>Kitasatosporales</taxon>
        <taxon>Streptomycetaceae</taxon>
        <taxon>Streptomyces</taxon>
    </lineage>
</organism>
<comment type="caution">
    <text evidence="2">The sequence shown here is derived from an EMBL/GenBank/DDBJ whole genome shotgun (WGS) entry which is preliminary data.</text>
</comment>
<dbReference type="EMBL" id="LGUT01001466">
    <property type="protein sequence ID" value="KOG88894.1"/>
    <property type="molecule type" value="Genomic_DNA"/>
</dbReference>
<evidence type="ECO:0000313" key="3">
    <source>
        <dbReference type="Proteomes" id="UP000037020"/>
    </source>
</evidence>
<proteinExistence type="predicted"/>
<feature type="non-terminal residue" evidence="2">
    <location>
        <position position="63"/>
    </location>
</feature>
<feature type="compositionally biased region" description="Basic and acidic residues" evidence="1">
    <location>
        <begin position="18"/>
        <end position="29"/>
    </location>
</feature>
<evidence type="ECO:0000313" key="2">
    <source>
        <dbReference type="EMBL" id="KOG88894.1"/>
    </source>
</evidence>
<dbReference type="Proteomes" id="UP000037020">
    <property type="component" value="Unassembled WGS sequence"/>
</dbReference>
<feature type="region of interest" description="Disordered" evidence="1">
    <location>
        <begin position="1"/>
        <end position="56"/>
    </location>
</feature>
<keyword evidence="3" id="KW-1185">Reference proteome</keyword>
<name>A0ABR5J657_9ACTN</name>
<accession>A0ABR5J657</accession>
<reference evidence="2 3" key="1">
    <citation type="submission" date="2015-07" db="EMBL/GenBank/DDBJ databases">
        <authorList>
            <person name="Ju K.-S."/>
            <person name="Doroghazi J.R."/>
            <person name="Metcalf W.W."/>
        </authorList>
    </citation>
    <scope>NUCLEOTIDE SEQUENCE [LARGE SCALE GENOMIC DNA]</scope>
    <source>
        <strain evidence="2 3">NRRL B-3589</strain>
    </source>
</reference>
<sequence length="63" mass="6554">MAIHHVTAPVAGAAARTRPPEPFKERAARPPEPGPVRSGRPPEPFGNRAARPAGSRAALLVLA</sequence>